<organism evidence="1 2">
    <name type="scientific">Leptidea sinapis</name>
    <dbReference type="NCBI Taxonomy" id="189913"/>
    <lineage>
        <taxon>Eukaryota</taxon>
        <taxon>Metazoa</taxon>
        <taxon>Ecdysozoa</taxon>
        <taxon>Arthropoda</taxon>
        <taxon>Hexapoda</taxon>
        <taxon>Insecta</taxon>
        <taxon>Pterygota</taxon>
        <taxon>Neoptera</taxon>
        <taxon>Endopterygota</taxon>
        <taxon>Lepidoptera</taxon>
        <taxon>Glossata</taxon>
        <taxon>Ditrysia</taxon>
        <taxon>Papilionoidea</taxon>
        <taxon>Pieridae</taxon>
        <taxon>Dismorphiinae</taxon>
        <taxon>Leptidea</taxon>
    </lineage>
</organism>
<reference evidence="1 2" key="1">
    <citation type="submission" date="2017-07" db="EMBL/GenBank/DDBJ databases">
        <authorList>
            <person name="Talla V."/>
            <person name="Backstrom N."/>
        </authorList>
    </citation>
    <scope>NUCLEOTIDE SEQUENCE [LARGE SCALE GENOMIC DNA]</scope>
</reference>
<proteinExistence type="predicted"/>
<sequence length="84" mass="9716">MLYYQNIRLLCWLKVSTSTILDEEIFDNRYEVYRRDRQSNPLLSHNEGGGVLIAVHKSIKSHRVPKFESKAEDLSLGNLTTYSG</sequence>
<accession>A0A5E4QQQ0</accession>
<keyword evidence="2" id="KW-1185">Reference proteome</keyword>
<evidence type="ECO:0000313" key="1">
    <source>
        <dbReference type="EMBL" id="VVC99661.1"/>
    </source>
</evidence>
<dbReference type="Proteomes" id="UP000324832">
    <property type="component" value="Unassembled WGS sequence"/>
</dbReference>
<name>A0A5E4QQQ0_9NEOP</name>
<evidence type="ECO:0000313" key="2">
    <source>
        <dbReference type="Proteomes" id="UP000324832"/>
    </source>
</evidence>
<dbReference type="AlphaFoldDB" id="A0A5E4QQQ0"/>
<protein>
    <submittedName>
        <fullName evidence="1">Uncharacterized protein</fullName>
    </submittedName>
</protein>
<gene>
    <name evidence="1" type="ORF">LSINAPIS_LOCUS10492</name>
</gene>
<dbReference type="EMBL" id="FZQP02004256">
    <property type="protein sequence ID" value="VVC99661.1"/>
    <property type="molecule type" value="Genomic_DNA"/>
</dbReference>